<keyword evidence="7" id="KW-0418">Kinase</keyword>
<keyword evidence="6" id="KW-0547">Nucleotide-binding</keyword>
<dbReference type="GO" id="GO:0004674">
    <property type="term" value="F:protein serine/threonine kinase activity"/>
    <property type="evidence" value="ECO:0007669"/>
    <property type="project" value="UniProtKB-KW"/>
</dbReference>
<dbReference type="EnsemblPlants" id="EMT33074">
    <property type="protein sequence ID" value="EMT33074"/>
    <property type="gene ID" value="F775_32482"/>
</dbReference>
<dbReference type="CDD" id="cd14066">
    <property type="entry name" value="STKc_IRAK"/>
    <property type="match status" value="1"/>
</dbReference>
<dbReference type="FunFam" id="3.30.200.20:FF:000039">
    <property type="entry name" value="receptor-like protein kinase FERONIA"/>
    <property type="match status" value="1"/>
</dbReference>
<keyword evidence="3" id="KW-0808">Transferase</keyword>
<dbReference type="InterPro" id="IPR011009">
    <property type="entry name" value="Kinase-like_dom_sf"/>
</dbReference>
<name>M8CF46_AEGTA</name>
<evidence type="ECO:0000256" key="3">
    <source>
        <dbReference type="ARBA" id="ARBA00022679"/>
    </source>
</evidence>
<evidence type="ECO:0000256" key="6">
    <source>
        <dbReference type="ARBA" id="ARBA00022741"/>
    </source>
</evidence>
<dbReference type="SUPFAM" id="SSF56112">
    <property type="entry name" value="Protein kinase-like (PK-like)"/>
    <property type="match status" value="1"/>
</dbReference>
<comment type="subcellular location">
    <subcellularLocation>
        <location evidence="1">Membrane</location>
        <topology evidence="1">Single-pass membrane protein</topology>
    </subcellularLocation>
</comment>
<evidence type="ECO:0000256" key="5">
    <source>
        <dbReference type="ARBA" id="ARBA00022729"/>
    </source>
</evidence>
<organism evidence="12">
    <name type="scientific">Aegilops tauschii</name>
    <name type="common">Tausch's goatgrass</name>
    <name type="synonym">Aegilops squarrosa</name>
    <dbReference type="NCBI Taxonomy" id="37682"/>
    <lineage>
        <taxon>Eukaryota</taxon>
        <taxon>Viridiplantae</taxon>
        <taxon>Streptophyta</taxon>
        <taxon>Embryophyta</taxon>
        <taxon>Tracheophyta</taxon>
        <taxon>Spermatophyta</taxon>
        <taxon>Magnoliopsida</taxon>
        <taxon>Liliopsida</taxon>
        <taxon>Poales</taxon>
        <taxon>Poaceae</taxon>
        <taxon>BOP clade</taxon>
        <taxon>Pooideae</taxon>
        <taxon>Triticodae</taxon>
        <taxon>Triticeae</taxon>
        <taxon>Triticinae</taxon>
        <taxon>Aegilops</taxon>
    </lineage>
</organism>
<keyword evidence="5" id="KW-0732">Signal</keyword>
<sequence length="882" mass="95016">MPPVLDMLVRLLVASVLLGAASGAFTPADNYLVLCGTSASATVAAGRTFVGDARLPAKSLAAPQSVEANTSRTAVVPSGESELYRSARVFTAPASYTFAVKQPGRHFVRLHFFPFPYRSYDMVADAAFNVSVQGAVLVNGYTPKNGTAELREFSVNVTGDTLVIAFAPTGKLAFVNAIEVVSVPDELIADMARMVDGAVQYTGLSTQALETIHRINMGVPKITPGNDTLGRTWLPDQSFQVNTDLAQHKDAKPLTIKYDEKSALSSAYTAPAEVYATATRLSTAGETSTINVQFNISWRFDAPAGSDYLLRFHWCDIVSKAAMGMAFNVYVGGAVVLDNYEISRDTFNRLSIPVYKDFLLGAKDAKGAITVSIGSSTEDNALPDGFLNGLEIMSIVGSAGAGAAATSPRSSKVKIGIIAGSAVCGATLVMVLGFIAFKMLRGREPEKKKPADAWSPFSASALGSRSRSRSFSKSNGNTVLLGQNGAGAGYRIPFAALQEATGGFDEGMVIGEGGFGKVYKGTMRDETVVAVKRGNRRTQQGLHEFHTEIEMLSRLRHRHLVSLIGYCDERGEMILVYEYMAMGTLRSHLYGAGLPPLSWEQRLEACIGAARGLHYLHTGSAKAIIHRDVKSANILLDESFMAKVADFGLSKNGPELDKTHVSTKVKGSFGYLDPEYFRRQMLTEKSDVYSFGVVLLEALCARTVIDPTLPREMVSLAEWATPCLRNGQLDQIVDQRIAGTIRPGSLKKLADTAEKCLAEYGVERPTMGDVLWCLEFALQLQVGSSDSSDVDTMLPPAPPVPVKTPEVQRSLSAATVATDAAAMTTNLGDLDGMSLSGVFSNMIKSDERQRLILQDEYKQNRYVNKAETKIHKPGGVTAFRAE</sequence>
<keyword evidence="4" id="KW-0812">Transmembrane</keyword>
<evidence type="ECO:0000256" key="4">
    <source>
        <dbReference type="ARBA" id="ARBA00022692"/>
    </source>
</evidence>
<dbReference type="FunFam" id="1.10.510.10:FF:000058">
    <property type="entry name" value="Receptor-like protein kinase FERONIA"/>
    <property type="match status" value="1"/>
</dbReference>
<dbReference type="PROSITE" id="PS50011">
    <property type="entry name" value="PROTEIN_KINASE_DOM"/>
    <property type="match status" value="1"/>
</dbReference>
<keyword evidence="10" id="KW-0472">Membrane</keyword>
<evidence type="ECO:0000256" key="1">
    <source>
        <dbReference type="ARBA" id="ARBA00004167"/>
    </source>
</evidence>
<evidence type="ECO:0000256" key="9">
    <source>
        <dbReference type="ARBA" id="ARBA00022989"/>
    </source>
</evidence>
<keyword evidence="8" id="KW-0067">ATP-binding</keyword>
<dbReference type="InterPro" id="IPR000719">
    <property type="entry name" value="Prot_kinase_dom"/>
</dbReference>
<evidence type="ECO:0000256" key="2">
    <source>
        <dbReference type="ARBA" id="ARBA00022527"/>
    </source>
</evidence>
<dbReference type="InterPro" id="IPR008271">
    <property type="entry name" value="Ser/Thr_kinase_AS"/>
</dbReference>
<keyword evidence="11" id="KW-0325">Glycoprotein</keyword>
<dbReference type="PANTHER" id="PTHR47989">
    <property type="entry name" value="OS01G0750732 PROTEIN"/>
    <property type="match status" value="1"/>
</dbReference>
<accession>M8CF46</accession>
<evidence type="ECO:0000313" key="12">
    <source>
        <dbReference type="EnsemblPlants" id="EMT33074"/>
    </source>
</evidence>
<reference evidence="12" key="1">
    <citation type="submission" date="2015-06" db="UniProtKB">
        <authorList>
            <consortium name="EnsemblPlants"/>
        </authorList>
    </citation>
    <scope>IDENTIFICATION</scope>
</reference>
<dbReference type="InterPro" id="IPR024788">
    <property type="entry name" value="Malectin-like_Carb-bd_dom"/>
</dbReference>
<proteinExistence type="predicted"/>
<dbReference type="Gene3D" id="1.10.510.10">
    <property type="entry name" value="Transferase(Phosphotransferase) domain 1"/>
    <property type="match status" value="1"/>
</dbReference>
<dbReference type="PANTHER" id="PTHR47989:SF62">
    <property type="entry name" value="OS05G0423500 PROTEIN"/>
    <property type="match status" value="1"/>
</dbReference>
<evidence type="ECO:0000256" key="11">
    <source>
        <dbReference type="ARBA" id="ARBA00023180"/>
    </source>
</evidence>
<dbReference type="PROSITE" id="PS00107">
    <property type="entry name" value="PROTEIN_KINASE_ATP"/>
    <property type="match status" value="1"/>
</dbReference>
<dbReference type="FunFam" id="2.60.120.430:FF:000005">
    <property type="entry name" value="Putative receptor-like protein kinase"/>
    <property type="match status" value="1"/>
</dbReference>
<evidence type="ECO:0000256" key="10">
    <source>
        <dbReference type="ARBA" id="ARBA00023136"/>
    </source>
</evidence>
<dbReference type="PROSITE" id="PS00108">
    <property type="entry name" value="PROTEIN_KINASE_ST"/>
    <property type="match status" value="1"/>
</dbReference>
<keyword evidence="2" id="KW-0723">Serine/threonine-protein kinase</keyword>
<protein>
    <submittedName>
        <fullName evidence="12">Receptor-like protein kinase HERK 1</fullName>
    </submittedName>
</protein>
<dbReference type="Gene3D" id="2.60.120.430">
    <property type="entry name" value="Galactose-binding lectin"/>
    <property type="match status" value="2"/>
</dbReference>
<evidence type="ECO:0000256" key="7">
    <source>
        <dbReference type="ARBA" id="ARBA00022777"/>
    </source>
</evidence>
<dbReference type="FunFam" id="2.60.120.430:FF:000001">
    <property type="entry name" value="Receptor-like protein kinase FERONIA"/>
    <property type="match status" value="1"/>
</dbReference>
<keyword evidence="9" id="KW-1133">Transmembrane helix</keyword>
<dbReference type="GO" id="GO:0016020">
    <property type="term" value="C:membrane"/>
    <property type="evidence" value="ECO:0007669"/>
    <property type="project" value="UniProtKB-SubCell"/>
</dbReference>
<dbReference type="Pfam" id="PF07714">
    <property type="entry name" value="PK_Tyr_Ser-Thr"/>
    <property type="match status" value="1"/>
</dbReference>
<dbReference type="SMART" id="SM00220">
    <property type="entry name" value="S_TKc"/>
    <property type="match status" value="1"/>
</dbReference>
<dbReference type="Gene3D" id="3.30.200.20">
    <property type="entry name" value="Phosphorylase Kinase, domain 1"/>
    <property type="match status" value="1"/>
</dbReference>
<evidence type="ECO:0000256" key="8">
    <source>
        <dbReference type="ARBA" id="ARBA00022840"/>
    </source>
</evidence>
<dbReference type="AlphaFoldDB" id="M8CF46"/>
<dbReference type="InterPro" id="IPR001245">
    <property type="entry name" value="Ser-Thr/Tyr_kinase_cat_dom"/>
</dbReference>
<dbReference type="InterPro" id="IPR017441">
    <property type="entry name" value="Protein_kinase_ATP_BS"/>
</dbReference>
<dbReference type="GO" id="GO:0005524">
    <property type="term" value="F:ATP binding"/>
    <property type="evidence" value="ECO:0007669"/>
    <property type="project" value="UniProtKB-UniRule"/>
</dbReference>
<dbReference type="Pfam" id="PF12819">
    <property type="entry name" value="Malectin_like"/>
    <property type="match status" value="1"/>
</dbReference>